<dbReference type="InterPro" id="IPR027843">
    <property type="entry name" value="DUF4440"/>
</dbReference>
<accession>A0A6I3XIV5</accession>
<dbReference type="InterPro" id="IPR032710">
    <property type="entry name" value="NTF2-like_dom_sf"/>
</dbReference>
<organism evidence="2 3">
    <name type="scientific">Pseudoduganella dura</name>
    <dbReference type="NCBI Taxonomy" id="321982"/>
    <lineage>
        <taxon>Bacteria</taxon>
        <taxon>Pseudomonadati</taxon>
        <taxon>Pseudomonadota</taxon>
        <taxon>Betaproteobacteria</taxon>
        <taxon>Burkholderiales</taxon>
        <taxon>Oxalobacteraceae</taxon>
        <taxon>Telluria group</taxon>
        <taxon>Pseudoduganella</taxon>
    </lineage>
</organism>
<gene>
    <name evidence="2" type="ORF">GJV26_23700</name>
</gene>
<dbReference type="Proteomes" id="UP000431684">
    <property type="component" value="Unassembled WGS sequence"/>
</dbReference>
<dbReference type="EMBL" id="WNWM01000002">
    <property type="protein sequence ID" value="MUI15436.1"/>
    <property type="molecule type" value="Genomic_DNA"/>
</dbReference>
<sequence length="178" mass="19680">MRGIALDGRRAAVAGPVAMNPNRTESTSISQRSNAMKKLFKHIVLLSLSSSLTLAASAQESVEQNILKLEDQWSEALVKADTAFLDRLYADDIVYTHTNGTVNTKTEFLDAIKAGKAKYISVDRSDVKVQSYGDTVIVTSRAIIKVNTVTLPSRLIHVFVRRNGEWRLAAYQSTRLPD</sequence>
<dbReference type="SUPFAM" id="SSF54427">
    <property type="entry name" value="NTF2-like"/>
    <property type="match status" value="1"/>
</dbReference>
<comment type="caution">
    <text evidence="2">The sequence shown here is derived from an EMBL/GenBank/DDBJ whole genome shotgun (WGS) entry which is preliminary data.</text>
</comment>
<evidence type="ECO:0000259" key="1">
    <source>
        <dbReference type="Pfam" id="PF14534"/>
    </source>
</evidence>
<dbReference type="Pfam" id="PF14534">
    <property type="entry name" value="DUF4440"/>
    <property type="match status" value="1"/>
</dbReference>
<name>A0A6I3XIV5_9BURK</name>
<evidence type="ECO:0000313" key="2">
    <source>
        <dbReference type="EMBL" id="MUI15436.1"/>
    </source>
</evidence>
<protein>
    <submittedName>
        <fullName evidence="2">DUF4440 domain-containing protein</fullName>
    </submittedName>
</protein>
<dbReference type="AlphaFoldDB" id="A0A6I3XIV5"/>
<keyword evidence="3" id="KW-1185">Reference proteome</keyword>
<reference evidence="2 3" key="1">
    <citation type="submission" date="2019-11" db="EMBL/GenBank/DDBJ databases">
        <title>Draft Genome Sequences of Six Type Strains of the Genus Massilia.</title>
        <authorList>
            <person name="Miess H."/>
            <person name="Frediansyah A."/>
            <person name="Goeker M."/>
            <person name="Gross H."/>
        </authorList>
    </citation>
    <scope>NUCLEOTIDE SEQUENCE [LARGE SCALE GENOMIC DNA]</scope>
    <source>
        <strain evidence="2 3">DSM 17513</strain>
    </source>
</reference>
<proteinExistence type="predicted"/>
<dbReference type="OrthoDB" id="8776068at2"/>
<evidence type="ECO:0000313" key="3">
    <source>
        <dbReference type="Proteomes" id="UP000431684"/>
    </source>
</evidence>
<feature type="domain" description="DUF4440" evidence="1">
    <location>
        <begin position="66"/>
        <end position="168"/>
    </location>
</feature>
<dbReference type="Gene3D" id="3.10.450.50">
    <property type="match status" value="1"/>
</dbReference>